<sequence length="364" mass="40318">MTGNGTARPERGLPHLPHELIFNIFSRLPVKFLCRFKSVSKPWLALITDPLFIKSHLNHQSTKDSKTQKLILACQSSRNVYSLDYQAPDPAITELKLTYKPIVTILGSLNGILLIRTGGTLRLWNPSIRVFQQFSPPDFPGGCTIYGLGYDSASDDFKVVKATRPFSRKNATSAVHVFSSRLSSWKRIEDFGYQIHGWTSGTVLNGAPHSVVERLGLGMGVVIVYFDATEEKFNEVPSPDCEGANILDNSNVVGLGVLGGSLCVVKQHCENHADVWVMKESWTKLFVVPNKSREIYLHNIMPLCYANDGEVVMVLDSKKLVSYNPKENSYKTISIAQVHPQFDVALYVESLASPHGGNGTKGHT</sequence>
<organism evidence="1 2">
    <name type="scientific">Rhododendron molle</name>
    <name type="common">Chinese azalea</name>
    <name type="synonym">Azalea mollis</name>
    <dbReference type="NCBI Taxonomy" id="49168"/>
    <lineage>
        <taxon>Eukaryota</taxon>
        <taxon>Viridiplantae</taxon>
        <taxon>Streptophyta</taxon>
        <taxon>Embryophyta</taxon>
        <taxon>Tracheophyta</taxon>
        <taxon>Spermatophyta</taxon>
        <taxon>Magnoliopsida</taxon>
        <taxon>eudicotyledons</taxon>
        <taxon>Gunneridae</taxon>
        <taxon>Pentapetalae</taxon>
        <taxon>asterids</taxon>
        <taxon>Ericales</taxon>
        <taxon>Ericaceae</taxon>
        <taxon>Ericoideae</taxon>
        <taxon>Rhodoreae</taxon>
        <taxon>Rhododendron</taxon>
    </lineage>
</organism>
<comment type="caution">
    <text evidence="1">The sequence shown here is derived from an EMBL/GenBank/DDBJ whole genome shotgun (WGS) entry which is preliminary data.</text>
</comment>
<evidence type="ECO:0000313" key="2">
    <source>
        <dbReference type="Proteomes" id="UP001062846"/>
    </source>
</evidence>
<name>A0ACC0P705_RHOML</name>
<dbReference type="EMBL" id="CM046391">
    <property type="protein sequence ID" value="KAI8561457.1"/>
    <property type="molecule type" value="Genomic_DNA"/>
</dbReference>
<dbReference type="Proteomes" id="UP001062846">
    <property type="component" value="Chromosome 4"/>
</dbReference>
<keyword evidence="2" id="KW-1185">Reference proteome</keyword>
<gene>
    <name evidence="1" type="ORF">RHMOL_Rhmol04G0341300</name>
</gene>
<accession>A0ACC0P705</accession>
<protein>
    <submittedName>
        <fullName evidence="1">Uncharacterized protein</fullName>
    </submittedName>
</protein>
<proteinExistence type="predicted"/>
<evidence type="ECO:0000313" key="1">
    <source>
        <dbReference type="EMBL" id="KAI8561457.1"/>
    </source>
</evidence>
<reference evidence="1" key="1">
    <citation type="submission" date="2022-02" db="EMBL/GenBank/DDBJ databases">
        <title>Plant Genome Project.</title>
        <authorList>
            <person name="Zhang R.-G."/>
        </authorList>
    </citation>
    <scope>NUCLEOTIDE SEQUENCE</scope>
    <source>
        <strain evidence="1">AT1</strain>
    </source>
</reference>